<protein>
    <recommendedName>
        <fullName evidence="4">Type IX secretion system membrane protein PorP/SprF</fullName>
    </recommendedName>
</protein>
<evidence type="ECO:0000313" key="3">
    <source>
        <dbReference type="Proteomes" id="UP000073816"/>
    </source>
</evidence>
<feature type="signal peptide" evidence="1">
    <location>
        <begin position="1"/>
        <end position="20"/>
    </location>
</feature>
<reference evidence="2 3" key="2">
    <citation type="journal article" date="2016" name="Genome Announc.">
        <title>Complete Genome Sequence of Algoriphagus sp. Strain M8-2, Isolated from a Brackish Lake.</title>
        <authorList>
            <person name="Muraguchi Y."/>
            <person name="Kushimoto K."/>
            <person name="Ohtsubo Y."/>
            <person name="Suzuki T."/>
            <person name="Dohra H."/>
            <person name="Kimbara K."/>
            <person name="Shintani M."/>
        </authorList>
    </citation>
    <scope>NUCLEOTIDE SEQUENCE [LARGE SCALE GENOMIC DNA]</scope>
    <source>
        <strain evidence="2 3">M8-2</strain>
    </source>
</reference>
<dbReference type="PATRIC" id="fig|1727163.4.peg.893"/>
<feature type="chain" id="PRO_5007494690" description="Type IX secretion system membrane protein PorP/SprF" evidence="1">
    <location>
        <begin position="21"/>
        <end position="310"/>
    </location>
</feature>
<evidence type="ECO:0008006" key="4">
    <source>
        <dbReference type="Google" id="ProtNLM"/>
    </source>
</evidence>
<dbReference type="EMBL" id="CP012836">
    <property type="protein sequence ID" value="AMQ55614.1"/>
    <property type="molecule type" value="Genomic_DNA"/>
</dbReference>
<dbReference type="STRING" id="1727163.AO498_04300"/>
<dbReference type="InterPro" id="IPR019861">
    <property type="entry name" value="PorP/SprF_Bacteroidetes"/>
</dbReference>
<gene>
    <name evidence="2" type="ORF">AO498_04300</name>
</gene>
<proteinExistence type="predicted"/>
<sequence length="310" mass="35252">MKKILSVLFLLLLSSVAVFSQSRKNISQFSHLQGYLNPALTSYEGSMVKGLVRNQWAGWEGAPKTYYVSAEFDFSDLFSGSELGKNAVGLNLLNDEYGAFRETELILSYSSRIRVSDRAGLRLGAGVNINSIRLDASRLTTEQSNDPRLAQYGGGFANMNVLDFNLGMSLTHPSYYVSYGVHNVNQGSISSGDIFMERKPRVGIAQAGYRTELNDQMTLIANGMFRTQADLPSNLEFNLKFLFYEKFWLGVGHRYDYANNMQLGLLMGKMRFGYVYEWPMLKSYLLPNPTHEFMISLRLFDREDERVQMW</sequence>
<name>A0A142EKF9_9BACT</name>
<dbReference type="OrthoDB" id="978914at2"/>
<reference evidence="3" key="1">
    <citation type="submission" date="2015-09" db="EMBL/GenBank/DDBJ databases">
        <title>Complete sequence of Algoriphagus sp. M8-2.</title>
        <authorList>
            <person name="Shintani M."/>
        </authorList>
    </citation>
    <scope>NUCLEOTIDE SEQUENCE [LARGE SCALE GENOMIC DNA]</scope>
    <source>
        <strain evidence="3">M8-2</strain>
    </source>
</reference>
<dbReference type="Pfam" id="PF11751">
    <property type="entry name" value="PorP_SprF"/>
    <property type="match status" value="1"/>
</dbReference>
<accession>A0A142EKF9</accession>
<keyword evidence="3" id="KW-1185">Reference proteome</keyword>
<dbReference type="NCBIfam" id="TIGR03519">
    <property type="entry name" value="T9SS_PorP_fam"/>
    <property type="match status" value="1"/>
</dbReference>
<evidence type="ECO:0000313" key="2">
    <source>
        <dbReference type="EMBL" id="AMQ55614.1"/>
    </source>
</evidence>
<keyword evidence="1" id="KW-0732">Signal</keyword>
<evidence type="ECO:0000256" key="1">
    <source>
        <dbReference type="SAM" id="SignalP"/>
    </source>
</evidence>
<dbReference type="KEGG" id="alm:AO498_04300"/>
<dbReference type="Proteomes" id="UP000073816">
    <property type="component" value="Chromosome"/>
</dbReference>
<dbReference type="RefSeq" id="WP_067544129.1">
    <property type="nucleotide sequence ID" value="NZ_CP012836.1"/>
</dbReference>
<dbReference type="AlphaFoldDB" id="A0A142EKF9"/>
<organism evidence="2 3">
    <name type="scientific">Algoriphagus sanaruensis</name>
    <dbReference type="NCBI Taxonomy" id="1727163"/>
    <lineage>
        <taxon>Bacteria</taxon>
        <taxon>Pseudomonadati</taxon>
        <taxon>Bacteroidota</taxon>
        <taxon>Cytophagia</taxon>
        <taxon>Cytophagales</taxon>
        <taxon>Cyclobacteriaceae</taxon>
        <taxon>Algoriphagus</taxon>
    </lineage>
</organism>